<keyword evidence="2" id="KW-0489">Methyltransferase</keyword>
<dbReference type="InterPro" id="IPR029063">
    <property type="entry name" value="SAM-dependent_MTases_sf"/>
</dbReference>
<evidence type="ECO:0000259" key="1">
    <source>
        <dbReference type="Pfam" id="PF08242"/>
    </source>
</evidence>
<dbReference type="RefSeq" id="WP_273600718.1">
    <property type="nucleotide sequence ID" value="NZ_JAQQXT010000007.1"/>
</dbReference>
<accession>A0ABT5KI84</accession>
<keyword evidence="3" id="KW-1185">Reference proteome</keyword>
<dbReference type="CDD" id="cd02440">
    <property type="entry name" value="AdoMet_MTases"/>
    <property type="match status" value="1"/>
</dbReference>
<dbReference type="SUPFAM" id="SSF53335">
    <property type="entry name" value="S-adenosyl-L-methionine-dependent methyltransferases"/>
    <property type="match status" value="1"/>
</dbReference>
<reference evidence="2 3" key="1">
    <citation type="submission" date="2022-10" db="EMBL/GenBank/DDBJ databases">
        <title>Paucibacter sp. hw1 Genome sequencing.</title>
        <authorList>
            <person name="Park S."/>
        </authorList>
    </citation>
    <scope>NUCLEOTIDE SEQUENCE [LARGE SCALE GENOMIC DNA]</scope>
    <source>
        <strain evidence="3">hw1</strain>
    </source>
</reference>
<keyword evidence="2" id="KW-0808">Transferase</keyword>
<name>A0ABT5KI84_9BURK</name>
<sequence>MLEDVPSPIDLRQPADAQQWAATALSKRPDRPEFFAYFERLIGSKPCRALELGSGPGFLARHLLSALPKLDYVALDFSAAMHDLARKRLGALAARVQFVERSFKEGDWSQGLSQFDFVLTHQAVHELRHKRYAAALHRQVRALLAPDGAYLVCDHFAGVGGMSNDQLYMTIDEQAAALAEAGFAAVELLLCKGGLALHHAS</sequence>
<comment type="caution">
    <text evidence="2">The sequence shown here is derived from an EMBL/GenBank/DDBJ whole genome shotgun (WGS) entry which is preliminary data.</text>
</comment>
<gene>
    <name evidence="2" type="ORF">PRZ03_13190</name>
</gene>
<dbReference type="EMBL" id="JAQQXT010000007">
    <property type="protein sequence ID" value="MDC8772531.1"/>
    <property type="molecule type" value="Genomic_DNA"/>
</dbReference>
<dbReference type="GO" id="GO:0032259">
    <property type="term" value="P:methylation"/>
    <property type="evidence" value="ECO:0007669"/>
    <property type="project" value="UniProtKB-KW"/>
</dbReference>
<dbReference type="Gene3D" id="3.40.50.150">
    <property type="entry name" value="Vaccinia Virus protein VP39"/>
    <property type="match status" value="1"/>
</dbReference>
<dbReference type="InterPro" id="IPR013217">
    <property type="entry name" value="Methyltransf_12"/>
</dbReference>
<evidence type="ECO:0000313" key="2">
    <source>
        <dbReference type="EMBL" id="MDC8772531.1"/>
    </source>
</evidence>
<feature type="domain" description="Methyltransferase type 12" evidence="1">
    <location>
        <begin position="50"/>
        <end position="148"/>
    </location>
</feature>
<organism evidence="2 3">
    <name type="scientific">Roseateles albus</name>
    <dbReference type="NCBI Taxonomy" id="2987525"/>
    <lineage>
        <taxon>Bacteria</taxon>
        <taxon>Pseudomonadati</taxon>
        <taxon>Pseudomonadota</taxon>
        <taxon>Betaproteobacteria</taxon>
        <taxon>Burkholderiales</taxon>
        <taxon>Sphaerotilaceae</taxon>
        <taxon>Roseateles</taxon>
    </lineage>
</organism>
<proteinExistence type="predicted"/>
<dbReference type="GO" id="GO:0008168">
    <property type="term" value="F:methyltransferase activity"/>
    <property type="evidence" value="ECO:0007669"/>
    <property type="project" value="UniProtKB-KW"/>
</dbReference>
<dbReference type="Pfam" id="PF08242">
    <property type="entry name" value="Methyltransf_12"/>
    <property type="match status" value="1"/>
</dbReference>
<dbReference type="Proteomes" id="UP001221189">
    <property type="component" value="Unassembled WGS sequence"/>
</dbReference>
<protein>
    <submittedName>
        <fullName evidence="2">Class I SAM-dependent methyltransferase</fullName>
    </submittedName>
</protein>
<evidence type="ECO:0000313" key="3">
    <source>
        <dbReference type="Proteomes" id="UP001221189"/>
    </source>
</evidence>